<dbReference type="EC" id="1.6.5.2" evidence="5"/>
<sequence length="202" mass="21334">MTQAPRILVLYYSTYGHTEKMAQAVAEGARQAGAQCDLRRVPELVPEKVAESHGFKLDQPAPLAVPEELPSYDGIIIGAPTRFGRLPSQMASFWERTGQEWLQGKLIGKVGAVFTSTGTQHGGQETTLFSLAINLMAHGMVVAGLPYSYKGLLEDGTVSGGAPWGAGTSAGADGKRQPIANELEGASFLGAHVAKLAAKLKD</sequence>
<feature type="binding site" evidence="5">
    <location>
        <begin position="81"/>
        <end position="83"/>
    </location>
    <ligand>
        <name>FMN</name>
        <dbReference type="ChEBI" id="CHEBI:58210"/>
    </ligand>
</feature>
<comment type="caution">
    <text evidence="5">Lacks conserved residue(s) required for the propagation of feature annotation.</text>
</comment>
<dbReference type="PROSITE" id="PS50902">
    <property type="entry name" value="FLAVODOXIN_LIKE"/>
    <property type="match status" value="1"/>
</dbReference>
<proteinExistence type="inferred from homology"/>
<keyword evidence="4 5" id="KW-0560">Oxidoreductase</keyword>
<dbReference type="PANTHER" id="PTHR30546:SF23">
    <property type="entry name" value="FLAVOPROTEIN-LIKE PROTEIN YCP4-RELATED"/>
    <property type="match status" value="1"/>
</dbReference>
<evidence type="ECO:0000256" key="5">
    <source>
        <dbReference type="HAMAP-Rule" id="MF_01017"/>
    </source>
</evidence>
<dbReference type="Pfam" id="PF03358">
    <property type="entry name" value="FMN_red"/>
    <property type="match status" value="1"/>
</dbReference>
<name>A0A4Y6UBR4_9PROT</name>
<dbReference type="GO" id="GO:0050660">
    <property type="term" value="F:flavin adenine dinucleotide binding"/>
    <property type="evidence" value="ECO:0007669"/>
    <property type="project" value="UniProtKB-UniRule"/>
</dbReference>
<feature type="domain" description="Flavodoxin-like" evidence="6">
    <location>
        <begin position="7"/>
        <end position="193"/>
    </location>
</feature>
<comment type="similarity">
    <text evidence="1 5">Belongs to the WrbA family.</text>
</comment>
<keyword evidence="2 5" id="KW-0285">Flavoprotein</keyword>
<dbReference type="NCBIfam" id="NF002999">
    <property type="entry name" value="PRK03767.1"/>
    <property type="match status" value="1"/>
</dbReference>
<dbReference type="InterPro" id="IPR001226">
    <property type="entry name" value="Flavodoxin_CS"/>
</dbReference>
<dbReference type="NCBIfam" id="TIGR01755">
    <property type="entry name" value="flav_wrbA"/>
    <property type="match status" value="1"/>
</dbReference>
<comment type="catalytic activity">
    <reaction evidence="5">
        <text>a quinone + NADPH + H(+) = a quinol + NADP(+)</text>
        <dbReference type="Rhea" id="RHEA:46164"/>
        <dbReference type="ChEBI" id="CHEBI:15378"/>
        <dbReference type="ChEBI" id="CHEBI:24646"/>
        <dbReference type="ChEBI" id="CHEBI:57783"/>
        <dbReference type="ChEBI" id="CHEBI:58349"/>
        <dbReference type="ChEBI" id="CHEBI:132124"/>
        <dbReference type="EC" id="1.6.5.2"/>
    </reaction>
</comment>
<dbReference type="HAMAP" id="MF_01017">
    <property type="entry name" value="NQOR"/>
    <property type="match status" value="1"/>
</dbReference>
<feature type="binding site" evidence="5">
    <location>
        <begin position="13"/>
        <end position="18"/>
    </location>
    <ligand>
        <name>FMN</name>
        <dbReference type="ChEBI" id="CHEBI:58210"/>
    </ligand>
</feature>
<dbReference type="PROSITE" id="PS00201">
    <property type="entry name" value="FLAVODOXIN"/>
    <property type="match status" value="1"/>
</dbReference>
<evidence type="ECO:0000313" key="8">
    <source>
        <dbReference type="Proteomes" id="UP000318709"/>
    </source>
</evidence>
<dbReference type="InterPro" id="IPR037513">
    <property type="entry name" value="NQO"/>
</dbReference>
<evidence type="ECO:0000256" key="2">
    <source>
        <dbReference type="ARBA" id="ARBA00022630"/>
    </source>
</evidence>
<dbReference type="GO" id="GO:0009055">
    <property type="term" value="F:electron transfer activity"/>
    <property type="evidence" value="ECO:0007669"/>
    <property type="project" value="InterPro"/>
</dbReference>
<keyword evidence="5" id="KW-0521">NADP</keyword>
<keyword evidence="5" id="KW-0547">Nucleotide-binding</keyword>
<evidence type="ECO:0000259" key="6">
    <source>
        <dbReference type="PROSITE" id="PS50902"/>
    </source>
</evidence>
<keyword evidence="3 5" id="KW-0288">FMN</keyword>
<reference evidence="7 8" key="1">
    <citation type="submission" date="2019-03" db="EMBL/GenBank/DDBJ databases">
        <title>The complete genome sequence of Swingsia_sp. F3b2 LMG30590(T).</title>
        <authorList>
            <person name="Chua K.-O."/>
            <person name="Chan K.-G."/>
            <person name="See-Too W.-S."/>
        </authorList>
    </citation>
    <scope>NUCLEOTIDE SEQUENCE [LARGE SCALE GENOMIC DNA]</scope>
    <source>
        <strain evidence="7 8">F3b2</strain>
    </source>
</reference>
<comment type="catalytic activity">
    <reaction evidence="5">
        <text>a quinone + NADH + H(+) = a quinol + NAD(+)</text>
        <dbReference type="Rhea" id="RHEA:46160"/>
        <dbReference type="ChEBI" id="CHEBI:15378"/>
        <dbReference type="ChEBI" id="CHEBI:24646"/>
        <dbReference type="ChEBI" id="CHEBI:57540"/>
        <dbReference type="ChEBI" id="CHEBI:57945"/>
        <dbReference type="ChEBI" id="CHEBI:132124"/>
        <dbReference type="EC" id="1.6.5.2"/>
    </reaction>
</comment>
<organism evidence="7 8">
    <name type="scientific">Formicincola oecophyllae</name>
    <dbReference type="NCBI Taxonomy" id="2558361"/>
    <lineage>
        <taxon>Bacteria</taxon>
        <taxon>Pseudomonadati</taxon>
        <taxon>Pseudomonadota</taxon>
        <taxon>Alphaproteobacteria</taxon>
        <taxon>Acetobacterales</taxon>
        <taxon>Acetobacteraceae</taxon>
        <taxon>Formicincola</taxon>
    </lineage>
</organism>
<dbReference type="RefSeq" id="WP_141443623.1">
    <property type="nucleotide sequence ID" value="NZ_CP038231.1"/>
</dbReference>
<dbReference type="GO" id="GO:0016020">
    <property type="term" value="C:membrane"/>
    <property type="evidence" value="ECO:0007669"/>
    <property type="project" value="TreeGrafter"/>
</dbReference>
<comment type="cofactor">
    <cofactor evidence="5">
        <name>FMN</name>
        <dbReference type="ChEBI" id="CHEBI:58210"/>
    </cofactor>
    <text evidence="5">Binds 1 FMN per monomer.</text>
</comment>
<dbReference type="GO" id="GO:0051287">
    <property type="term" value="F:NAD binding"/>
    <property type="evidence" value="ECO:0007669"/>
    <property type="project" value="UniProtKB-UniRule"/>
</dbReference>
<protein>
    <recommendedName>
        <fullName evidence="5">NAD(P)H dehydrogenase (quinone)</fullName>
        <ecNumber evidence="5">1.6.5.2</ecNumber>
    </recommendedName>
    <alternativeName>
        <fullName evidence="5">NAD(P)H:quinone oxidoreductase</fullName>
        <shortName evidence="5">NQO</shortName>
    </alternativeName>
</protein>
<dbReference type="GO" id="GO:0010181">
    <property type="term" value="F:FMN binding"/>
    <property type="evidence" value="ECO:0007669"/>
    <property type="project" value="InterPro"/>
</dbReference>
<dbReference type="InterPro" id="IPR005025">
    <property type="entry name" value="FMN_Rdtase-like_dom"/>
</dbReference>
<evidence type="ECO:0000256" key="4">
    <source>
        <dbReference type="ARBA" id="ARBA00023002"/>
    </source>
</evidence>
<gene>
    <name evidence="7" type="primary">wrbA</name>
    <name evidence="7" type="ORF">E3E12_06650</name>
</gene>
<dbReference type="OrthoDB" id="9801479at2"/>
<dbReference type="InterPro" id="IPR008254">
    <property type="entry name" value="Flavodoxin/NO_synth"/>
</dbReference>
<dbReference type="Proteomes" id="UP000318709">
    <property type="component" value="Chromosome"/>
</dbReference>
<dbReference type="GO" id="GO:0050136">
    <property type="term" value="F:NADH dehydrogenase (quinone) (non-electrogenic) activity"/>
    <property type="evidence" value="ECO:0007669"/>
    <property type="project" value="RHEA"/>
</dbReference>
<dbReference type="KEGG" id="swf:E3E12_06650"/>
<evidence type="ECO:0000313" key="7">
    <source>
        <dbReference type="EMBL" id="QDH13916.1"/>
    </source>
</evidence>
<dbReference type="SUPFAM" id="SSF52218">
    <property type="entry name" value="Flavoproteins"/>
    <property type="match status" value="1"/>
</dbReference>
<feature type="binding site" evidence="5">
    <location>
        <position position="15"/>
    </location>
    <ligand>
        <name>NAD(+)</name>
        <dbReference type="ChEBI" id="CHEBI:57540"/>
    </ligand>
</feature>
<dbReference type="GO" id="GO:0050661">
    <property type="term" value="F:NADP binding"/>
    <property type="evidence" value="ECO:0007669"/>
    <property type="project" value="UniProtKB-UniRule"/>
</dbReference>
<keyword evidence="8" id="KW-1185">Reference proteome</keyword>
<dbReference type="InterPro" id="IPR029039">
    <property type="entry name" value="Flavoprotein-like_sf"/>
</dbReference>
<dbReference type="GO" id="GO:0008753">
    <property type="term" value="F:NADPH dehydrogenase (quinone) activity"/>
    <property type="evidence" value="ECO:0007669"/>
    <property type="project" value="RHEA"/>
</dbReference>
<accession>A0A4Y6UBR4</accession>
<dbReference type="FunFam" id="3.40.50.360:FF:000001">
    <property type="entry name" value="NAD(P)H dehydrogenase (Quinone) FQR1-like"/>
    <property type="match status" value="1"/>
</dbReference>
<dbReference type="PANTHER" id="PTHR30546">
    <property type="entry name" value="FLAVODOXIN-RELATED PROTEIN WRBA-RELATED"/>
    <property type="match status" value="1"/>
</dbReference>
<keyword evidence="5" id="KW-0520">NAD</keyword>
<dbReference type="InterPro" id="IPR010089">
    <property type="entry name" value="Flavoprotein_WrbA-like"/>
</dbReference>
<dbReference type="AlphaFoldDB" id="A0A4Y6UBR4"/>
<dbReference type="Gene3D" id="3.40.50.360">
    <property type="match status" value="1"/>
</dbReference>
<dbReference type="EMBL" id="CP038231">
    <property type="protein sequence ID" value="QDH13916.1"/>
    <property type="molecule type" value="Genomic_DNA"/>
</dbReference>
<evidence type="ECO:0000256" key="3">
    <source>
        <dbReference type="ARBA" id="ARBA00022643"/>
    </source>
</evidence>
<evidence type="ECO:0000256" key="1">
    <source>
        <dbReference type="ARBA" id="ARBA00006961"/>
    </source>
</evidence>
<feature type="binding site" evidence="5">
    <location>
        <position position="101"/>
    </location>
    <ligand>
        <name>substrate</name>
    </ligand>
</feature>